<evidence type="ECO:0000259" key="2">
    <source>
        <dbReference type="Pfam" id="PF13699"/>
    </source>
</evidence>
<dbReference type="EMBL" id="VCKW01000034">
    <property type="protein sequence ID" value="TMR04174.1"/>
    <property type="molecule type" value="Genomic_DNA"/>
</dbReference>
<name>A0A5C4JFU3_9ACTN</name>
<dbReference type="AlphaFoldDB" id="A0A5C4JFU3"/>
<dbReference type="Pfam" id="PF13699">
    <property type="entry name" value="eCIS_core"/>
    <property type="match status" value="1"/>
</dbReference>
<feature type="domain" description="eCIS core" evidence="2">
    <location>
        <begin position="82"/>
        <end position="153"/>
    </location>
</feature>
<feature type="region of interest" description="Disordered" evidence="1">
    <location>
        <begin position="217"/>
        <end position="241"/>
    </location>
</feature>
<keyword evidence="4" id="KW-1185">Reference proteome</keyword>
<organism evidence="3 4">
    <name type="scientific">Actinomadura soli</name>
    <dbReference type="NCBI Taxonomy" id="2508997"/>
    <lineage>
        <taxon>Bacteria</taxon>
        <taxon>Bacillati</taxon>
        <taxon>Actinomycetota</taxon>
        <taxon>Actinomycetes</taxon>
        <taxon>Streptosporangiales</taxon>
        <taxon>Thermomonosporaceae</taxon>
        <taxon>Actinomadura</taxon>
    </lineage>
</organism>
<dbReference type="Proteomes" id="UP000309174">
    <property type="component" value="Unassembled WGS sequence"/>
</dbReference>
<evidence type="ECO:0000313" key="3">
    <source>
        <dbReference type="EMBL" id="TMR04174.1"/>
    </source>
</evidence>
<proteinExistence type="predicted"/>
<protein>
    <submittedName>
        <fullName evidence="3">DUF4157 domain-containing protein</fullName>
    </submittedName>
</protein>
<feature type="compositionally biased region" description="Basic and acidic residues" evidence="1">
    <location>
        <begin position="221"/>
        <end position="239"/>
    </location>
</feature>
<evidence type="ECO:0000256" key="1">
    <source>
        <dbReference type="SAM" id="MobiDB-lite"/>
    </source>
</evidence>
<dbReference type="OrthoDB" id="9153660at2"/>
<accession>A0A5C4JFU3</accession>
<feature type="compositionally biased region" description="Basic and acidic residues" evidence="1">
    <location>
        <begin position="1"/>
        <end position="17"/>
    </location>
</feature>
<reference evidence="3 4" key="1">
    <citation type="submission" date="2019-05" db="EMBL/GenBank/DDBJ databases">
        <title>Draft genome sequence of Actinomadura sp. 14C53.</title>
        <authorList>
            <person name="Saricaoglu S."/>
            <person name="Isik K."/>
        </authorList>
    </citation>
    <scope>NUCLEOTIDE SEQUENCE [LARGE SCALE GENOMIC DNA]</scope>
    <source>
        <strain evidence="3 4">14C53</strain>
    </source>
</reference>
<sequence length="573" mass="63097">MREQVQPDKQDGGKRASDIVSRSAATPTGPESALLALQREVGNAAVTAALERRRHVHHSGCGHGPAVQRSAVHDVLRSSGRPLDDPLRADMEQRLGADFSDVRIHDDAVAQRSAAEIGARAYTSGTHVVVGEGGADEHTLAHELTHVIQQRSGPVEGTDNGQGLSVSDPGDRFEREAEATARRVMSVPPGDAGPVGGALLGLQRLVGNAAVGRMLAEPESTGERNHRREERARHSDQSRVQRAPMGTHIPAVVQRVPHEELSGRVRRRLRYADQAIHYLRRAIPFAANQREALVRTLFNSSLRAQVVEHDDFWDISGLGDHVPSPGDLAAAKALYAGGGTCESYSDCTFSCLRRVAEGEYLRTMVSYEKSHTFVIIGEPDESPSEWVVVDPWPTRAEPVRWVDHFCYSADMEWVQPGGQASRADGNDTVNHISHQIRLRAAGELVAGWDLSAFSGCTSEDLGRMLQREGVAVDLHQEGLTDRVLRALGSIDSWSTSDIGDWSDGQLNLWCLAQIDQSIIRHLLERSDATRYRTGLYTEVENGIDRAKQEYEQETQRDYWVRDVRSAQRSGRTP</sequence>
<dbReference type="RefSeq" id="WP_138644658.1">
    <property type="nucleotide sequence ID" value="NZ_VCKW01000034.1"/>
</dbReference>
<dbReference type="InterPro" id="IPR025295">
    <property type="entry name" value="eCIS_core_dom"/>
</dbReference>
<comment type="caution">
    <text evidence="3">The sequence shown here is derived from an EMBL/GenBank/DDBJ whole genome shotgun (WGS) entry which is preliminary data.</text>
</comment>
<feature type="region of interest" description="Disordered" evidence="1">
    <location>
        <begin position="1"/>
        <end position="31"/>
    </location>
</feature>
<gene>
    <name evidence="3" type="ORF">ETD83_09275</name>
</gene>
<evidence type="ECO:0000313" key="4">
    <source>
        <dbReference type="Proteomes" id="UP000309174"/>
    </source>
</evidence>